<feature type="domain" description="Retrovirus-related Pol polyprotein from transposon TNT 1-94-like beta-barrel" evidence="2">
    <location>
        <begin position="372"/>
        <end position="446"/>
    </location>
</feature>
<gene>
    <name evidence="3" type="ORF">PBRA_007055</name>
</gene>
<keyword evidence="4" id="KW-1185">Reference proteome</keyword>
<dbReference type="InterPro" id="IPR054722">
    <property type="entry name" value="PolX-like_BBD"/>
</dbReference>
<dbReference type="Proteomes" id="UP000039324">
    <property type="component" value="Unassembled WGS sequence"/>
</dbReference>
<feature type="region of interest" description="Disordered" evidence="1">
    <location>
        <begin position="274"/>
        <end position="352"/>
    </location>
</feature>
<protein>
    <recommendedName>
        <fullName evidence="2">Retrovirus-related Pol polyprotein from transposon TNT 1-94-like beta-barrel domain-containing protein</fullName>
    </recommendedName>
</protein>
<evidence type="ECO:0000259" key="2">
    <source>
        <dbReference type="Pfam" id="PF22936"/>
    </source>
</evidence>
<organism evidence="3 4">
    <name type="scientific">Plasmodiophora brassicae</name>
    <name type="common">Clubroot disease agent</name>
    <dbReference type="NCBI Taxonomy" id="37360"/>
    <lineage>
        <taxon>Eukaryota</taxon>
        <taxon>Sar</taxon>
        <taxon>Rhizaria</taxon>
        <taxon>Endomyxa</taxon>
        <taxon>Phytomyxea</taxon>
        <taxon>Plasmodiophorida</taxon>
        <taxon>Plasmodiophoridae</taxon>
        <taxon>Plasmodiophora</taxon>
    </lineage>
</organism>
<evidence type="ECO:0000256" key="1">
    <source>
        <dbReference type="SAM" id="MobiDB-lite"/>
    </source>
</evidence>
<feature type="region of interest" description="Disordered" evidence="1">
    <location>
        <begin position="49"/>
        <end position="82"/>
    </location>
</feature>
<evidence type="ECO:0000313" key="4">
    <source>
        <dbReference type="Proteomes" id="UP000039324"/>
    </source>
</evidence>
<feature type="compositionally biased region" description="Polar residues" evidence="1">
    <location>
        <begin position="279"/>
        <end position="291"/>
    </location>
</feature>
<dbReference type="STRING" id="37360.A0A0G4IV05"/>
<evidence type="ECO:0000313" key="3">
    <source>
        <dbReference type="EMBL" id="CEO98941.1"/>
    </source>
</evidence>
<feature type="compositionally biased region" description="Low complexity" evidence="1">
    <location>
        <begin position="327"/>
        <end position="336"/>
    </location>
</feature>
<sequence>MAERRATPDADDDPLSHLTLNEIDIQIAEAEAIIARQEKIERLRVPQQQLARPTSCPPITSVPSVTEAHARGDAGRRPMSKFDGTPDSFTSWIQTAALWLRNRGYASVIGINEDGSPTTKTDTTHDPALEAAAREILLVHMLDHKIASELSLFQAGSAAKCWRVLFQAYSPSSLASVVRAVRDFVTIQHTPGGSVATYAARVQAAVHRVRATVPTEMLSLTDALVAVLSLANASSDLDAVVAGLHNRALDTLPSVSEVVASLTSEEIRIRDVRDRQESFETANRSSCSTTPRARGPRRNEACVFHPGSKHTNGECNLQRSIWRRDNNNTNTSSPTSDEYPSSGALPTDQAPEPMHALSARHPLDTEPSSVGLLDSACSTTMTPLRRHLSCYRRGTGPEVELADLSRTTTSGRGVTSFGSQATSNDSLHAPRLGQALVSVGELTRSGHKIVFDGDTAKIYT</sequence>
<name>A0A0G4IV05_PLABS</name>
<accession>A0A0G4IV05</accession>
<feature type="compositionally biased region" description="Polar residues" evidence="1">
    <location>
        <begin position="49"/>
        <end position="64"/>
    </location>
</feature>
<dbReference type="EMBL" id="CDSF01000088">
    <property type="protein sequence ID" value="CEO98941.1"/>
    <property type="molecule type" value="Genomic_DNA"/>
</dbReference>
<feature type="compositionally biased region" description="Polar residues" evidence="1">
    <location>
        <begin position="309"/>
        <end position="319"/>
    </location>
</feature>
<reference evidence="3 4" key="1">
    <citation type="submission" date="2015-02" db="EMBL/GenBank/DDBJ databases">
        <authorList>
            <person name="Chooi Y.-H."/>
        </authorList>
    </citation>
    <scope>NUCLEOTIDE SEQUENCE [LARGE SCALE GENOMIC DNA]</scope>
    <source>
        <strain evidence="3">E3</strain>
    </source>
</reference>
<dbReference type="AlphaFoldDB" id="A0A0G4IV05"/>
<dbReference type="Pfam" id="PF22936">
    <property type="entry name" value="Pol_BBD"/>
    <property type="match status" value="1"/>
</dbReference>
<proteinExistence type="predicted"/>